<feature type="signal peptide" evidence="1">
    <location>
        <begin position="1"/>
        <end position="18"/>
    </location>
</feature>
<dbReference type="Proteomes" id="UP000325182">
    <property type="component" value="Unassembled WGS sequence"/>
</dbReference>
<protein>
    <recommendedName>
        <fullName evidence="4">Lipoprotein</fullName>
    </recommendedName>
</protein>
<evidence type="ECO:0000256" key="1">
    <source>
        <dbReference type="SAM" id="SignalP"/>
    </source>
</evidence>
<evidence type="ECO:0008006" key="4">
    <source>
        <dbReference type="Google" id="ProtNLM"/>
    </source>
</evidence>
<dbReference type="PROSITE" id="PS51257">
    <property type="entry name" value="PROKAR_LIPOPROTEIN"/>
    <property type="match status" value="1"/>
</dbReference>
<accession>A0A5D4MB61</accession>
<organism evidence="2 3">
    <name type="scientific">Rossellomorea vietnamensis</name>
    <dbReference type="NCBI Taxonomy" id="218284"/>
    <lineage>
        <taxon>Bacteria</taxon>
        <taxon>Bacillati</taxon>
        <taxon>Bacillota</taxon>
        <taxon>Bacilli</taxon>
        <taxon>Bacillales</taxon>
        <taxon>Bacillaceae</taxon>
        <taxon>Rossellomorea</taxon>
    </lineage>
</organism>
<comment type="caution">
    <text evidence="2">The sequence shown here is derived from an EMBL/GenBank/DDBJ whole genome shotgun (WGS) entry which is preliminary data.</text>
</comment>
<gene>
    <name evidence="2" type="ORF">FZC84_14065</name>
</gene>
<dbReference type="AlphaFoldDB" id="A0A5D4MB61"/>
<proteinExistence type="predicted"/>
<evidence type="ECO:0000313" key="3">
    <source>
        <dbReference type="Proteomes" id="UP000325182"/>
    </source>
</evidence>
<dbReference type="RefSeq" id="WP_148954325.1">
    <property type="nucleotide sequence ID" value="NZ_VTEG01000010.1"/>
</dbReference>
<feature type="chain" id="PRO_5038831451" description="Lipoprotein" evidence="1">
    <location>
        <begin position="19"/>
        <end position="166"/>
    </location>
</feature>
<name>A0A5D4MB61_9BACI</name>
<evidence type="ECO:0000313" key="2">
    <source>
        <dbReference type="EMBL" id="TYR98553.1"/>
    </source>
</evidence>
<sequence length="166" mass="19479">MKKSIYIVLFLSALLLVGCNGPKTMEEVFYDEMKNNKDVDEYKLVEKVEEDNVIIYTSQTKDDDYNNNQPKLALFTNSDEKWLWEKTDVCPLDEWSVNLDGEPYIWCGTLTEPRHEKVIVGDTEAEIIEMNDGIKRVWYQMSKNKNEEIKVILTDGTEEWLKEVIK</sequence>
<reference evidence="2 3" key="1">
    <citation type="submission" date="2019-08" db="EMBL/GenBank/DDBJ databases">
        <title>Bacillus genomes from the desert of Cuatro Cienegas, Coahuila.</title>
        <authorList>
            <person name="Olmedo-Alvarez G."/>
        </authorList>
    </citation>
    <scope>NUCLEOTIDE SEQUENCE [LARGE SCALE GENOMIC DNA]</scope>
    <source>
        <strain evidence="2 3">CH128b_4D</strain>
    </source>
</reference>
<keyword evidence="1" id="KW-0732">Signal</keyword>
<dbReference type="EMBL" id="VTEG01000010">
    <property type="protein sequence ID" value="TYR98553.1"/>
    <property type="molecule type" value="Genomic_DNA"/>
</dbReference>